<dbReference type="EMBL" id="CP029425">
    <property type="protein sequence ID" value="AWL93505.1"/>
    <property type="molecule type" value="Genomic_DNA"/>
</dbReference>
<proteinExistence type="predicted"/>
<dbReference type="CDD" id="cd17369">
    <property type="entry name" value="MFS_ShiA_like"/>
    <property type="match status" value="1"/>
</dbReference>
<dbReference type="PANTHER" id="PTHR43045:SF7">
    <property type="entry name" value="MAJOR FACILITATOR SUPERFAMILY TRANSPORTER"/>
    <property type="match status" value="1"/>
</dbReference>
<keyword evidence="4" id="KW-0812">Transmembrane</keyword>
<accession>A0A2U8P6Y9</accession>
<evidence type="ECO:0000256" key="4">
    <source>
        <dbReference type="ARBA" id="ARBA00022692"/>
    </source>
</evidence>
<keyword evidence="3" id="KW-1003">Cell membrane</keyword>
<dbReference type="SUPFAM" id="SSF103473">
    <property type="entry name" value="MFS general substrate transporter"/>
    <property type="match status" value="1"/>
</dbReference>
<dbReference type="KEGG" id="bot:CIT37_16065"/>
<evidence type="ECO:0000313" key="8">
    <source>
        <dbReference type="Proteomes" id="UP000215703"/>
    </source>
</evidence>
<dbReference type="OrthoDB" id="9783227at2"/>
<dbReference type="InterPro" id="IPR005828">
    <property type="entry name" value="MFS_sugar_transport-like"/>
</dbReference>
<dbReference type="PROSITE" id="PS50850">
    <property type="entry name" value="MFS"/>
    <property type="match status" value="1"/>
</dbReference>
<dbReference type="InterPro" id="IPR020846">
    <property type="entry name" value="MFS_dom"/>
</dbReference>
<name>A0A2U8P6Y9_9BRAD</name>
<reference evidence="7 8" key="1">
    <citation type="journal article" date="2014" name="Int. J. Syst. Evol. Microbiol.">
        <title>Bradyrhizobium ottawaense sp. nov., a symbiotic nitrogen fixing bacterium from root nodules of soybeans in Canada.</title>
        <authorList>
            <person name="Yu X."/>
            <person name="Cloutier S."/>
            <person name="Tambong J.T."/>
            <person name="Bromfield E.S."/>
        </authorList>
    </citation>
    <scope>NUCLEOTIDE SEQUENCE [LARGE SCALE GENOMIC DNA]</scope>
    <source>
        <strain evidence="7 8">OO99</strain>
    </source>
</reference>
<evidence type="ECO:0000256" key="3">
    <source>
        <dbReference type="ARBA" id="ARBA00022475"/>
    </source>
</evidence>
<evidence type="ECO:0000256" key="1">
    <source>
        <dbReference type="ARBA" id="ARBA00004651"/>
    </source>
</evidence>
<dbReference type="Pfam" id="PF00083">
    <property type="entry name" value="Sugar_tr"/>
    <property type="match status" value="2"/>
</dbReference>
<evidence type="ECO:0000313" key="7">
    <source>
        <dbReference type="EMBL" id="AWL93505.1"/>
    </source>
</evidence>
<evidence type="ECO:0000256" key="2">
    <source>
        <dbReference type="ARBA" id="ARBA00022448"/>
    </source>
</evidence>
<dbReference type="GO" id="GO:0022857">
    <property type="term" value="F:transmembrane transporter activity"/>
    <property type="evidence" value="ECO:0007669"/>
    <property type="project" value="InterPro"/>
</dbReference>
<dbReference type="GO" id="GO:0005886">
    <property type="term" value="C:plasma membrane"/>
    <property type="evidence" value="ECO:0007669"/>
    <property type="project" value="UniProtKB-SubCell"/>
</dbReference>
<reference evidence="7 8" key="2">
    <citation type="journal article" date="2017" name="Syst. Appl. Microbiol.">
        <title>Soybeans inoculated with root zone soils of Canadian native legumes harbour diverse and novel Bradyrhizobium spp. that possess agricultural potential.</title>
        <authorList>
            <person name="Bromfield E.S.P."/>
            <person name="Cloutier S."/>
            <person name="Tambong J.T."/>
            <person name="Tran Thi T.V."/>
        </authorList>
    </citation>
    <scope>NUCLEOTIDE SEQUENCE [LARGE SCALE GENOMIC DNA]</scope>
    <source>
        <strain evidence="7 8">OO99</strain>
    </source>
</reference>
<dbReference type="PANTHER" id="PTHR43045">
    <property type="entry name" value="SHIKIMATE TRANSPORTER"/>
    <property type="match status" value="1"/>
</dbReference>
<dbReference type="Proteomes" id="UP000215703">
    <property type="component" value="Chromosome"/>
</dbReference>
<evidence type="ECO:0000256" key="6">
    <source>
        <dbReference type="ARBA" id="ARBA00023136"/>
    </source>
</evidence>
<dbReference type="AlphaFoldDB" id="A0A2U8P6Y9"/>
<comment type="subcellular location">
    <subcellularLocation>
        <location evidence="1">Cell membrane</location>
        <topology evidence="1">Multi-pass membrane protein</topology>
    </subcellularLocation>
</comment>
<dbReference type="Gene3D" id="1.20.1250.20">
    <property type="entry name" value="MFS general substrate transporter like domains"/>
    <property type="match status" value="2"/>
</dbReference>
<keyword evidence="2" id="KW-0813">Transport</keyword>
<evidence type="ECO:0000256" key="5">
    <source>
        <dbReference type="ARBA" id="ARBA00022989"/>
    </source>
</evidence>
<sequence length="554" mass="59125">MSTMAVSQAGAGGMTKDERFVILASSLGTVFEWYDFYLYGSLAGIIGAQFFSAYPPATRDIFALLAFAAGFLVRPFGAIVFGRIGDIVGRKYTFLVTILIMGLSTFIVGLLPNAATIGIAAPIILIALRLAQGLALGGEYGGAATYVAEHAPNGKRGYYTSFIQTTATLGLFLSLLVILFTRSALGETDFAAWGWRIPFLVSVLLLGISVWIRLRLNESPIFQKMKDEGKSSKAPLTEAFGNWQNGKLVLLALLGGVMGQGVVWYTGQFYALFFLQSILKVDGYTANLLIAWSLLLGTGFFIVFGMLSDKIGRKPIILGGCLIAALTFFPIFKMITTNANPALEKAIESVKVDVVADPAGCGDLFNPVGTRVFTAPCDTARAYLSQSSVRYTTTPGAAGSGVKVVVNGKDIAYANAKDGNPAVLAAVQAAGYPKGGDAGIVKMAHPFDIFRPQVAAIIGLLFVLVVYVTMVYGPIAAMLVELFPTRIRYTSMSLPYHIGNGWFGGLLPATAFAIVASTGDIYAGLWYPIIFASITVVIGFFFLPETKDVDIKAT</sequence>
<dbReference type="InterPro" id="IPR036259">
    <property type="entry name" value="MFS_trans_sf"/>
</dbReference>
<protein>
    <submittedName>
        <fullName evidence="7">MFS transporter</fullName>
    </submittedName>
</protein>
<organism evidence="7 8">
    <name type="scientific">Bradyrhizobium ottawaense</name>
    <dbReference type="NCBI Taxonomy" id="931866"/>
    <lineage>
        <taxon>Bacteria</taxon>
        <taxon>Pseudomonadati</taxon>
        <taxon>Pseudomonadota</taxon>
        <taxon>Alphaproteobacteria</taxon>
        <taxon>Hyphomicrobiales</taxon>
        <taxon>Nitrobacteraceae</taxon>
        <taxon>Bradyrhizobium</taxon>
    </lineage>
</organism>
<keyword evidence="5" id="KW-1133">Transmembrane helix</keyword>
<gene>
    <name evidence="7" type="ORF">CIT37_16065</name>
</gene>
<keyword evidence="6" id="KW-0472">Membrane</keyword>